<feature type="region of interest" description="Disordered" evidence="10">
    <location>
        <begin position="207"/>
        <end position="227"/>
    </location>
</feature>
<dbReference type="PROSITE" id="PS50011">
    <property type="entry name" value="PROTEIN_KINASE_DOM"/>
    <property type="match status" value="1"/>
</dbReference>
<keyword evidence="3 12" id="KW-0732">Signal</keyword>
<evidence type="ECO:0000313" key="16">
    <source>
        <dbReference type="Proteomes" id="UP000678499"/>
    </source>
</evidence>
<feature type="chain" id="PRO_5036403257" evidence="12">
    <location>
        <begin position="23"/>
        <end position="609"/>
    </location>
</feature>
<organism evidence="15">
    <name type="scientific">Notodromas monacha</name>
    <dbReference type="NCBI Taxonomy" id="399045"/>
    <lineage>
        <taxon>Eukaryota</taxon>
        <taxon>Metazoa</taxon>
        <taxon>Ecdysozoa</taxon>
        <taxon>Arthropoda</taxon>
        <taxon>Crustacea</taxon>
        <taxon>Oligostraca</taxon>
        <taxon>Ostracoda</taxon>
        <taxon>Podocopa</taxon>
        <taxon>Podocopida</taxon>
        <taxon>Cypridocopina</taxon>
        <taxon>Cypridoidea</taxon>
        <taxon>Cyprididae</taxon>
        <taxon>Notodromas</taxon>
    </lineage>
</organism>
<evidence type="ECO:0000256" key="10">
    <source>
        <dbReference type="SAM" id="MobiDB-lite"/>
    </source>
</evidence>
<evidence type="ECO:0000313" key="15">
    <source>
        <dbReference type="EMBL" id="CAD7278188.1"/>
    </source>
</evidence>
<evidence type="ECO:0000256" key="11">
    <source>
        <dbReference type="SAM" id="Phobius"/>
    </source>
</evidence>
<evidence type="ECO:0000256" key="4">
    <source>
        <dbReference type="ARBA" id="ARBA00022741"/>
    </source>
</evidence>
<dbReference type="GO" id="GO:0007169">
    <property type="term" value="P:cell surface receptor protein tyrosine kinase signaling pathway"/>
    <property type="evidence" value="ECO:0007669"/>
    <property type="project" value="TreeGrafter"/>
</dbReference>
<dbReference type="PANTHER" id="PTHR24416:SF349">
    <property type="entry name" value="TYROSINE-PROTEIN KINASE RYK"/>
    <property type="match status" value="1"/>
</dbReference>
<dbReference type="InterPro" id="IPR001245">
    <property type="entry name" value="Ser-Thr/Tyr_kinase_cat_dom"/>
</dbReference>
<dbReference type="GO" id="GO:0004714">
    <property type="term" value="F:transmembrane receptor protein tyrosine kinase activity"/>
    <property type="evidence" value="ECO:0007669"/>
    <property type="project" value="TreeGrafter"/>
</dbReference>
<keyword evidence="5" id="KW-0067">ATP-binding</keyword>
<keyword evidence="6 11" id="KW-1133">Transmembrane helix</keyword>
<dbReference type="Gene3D" id="1.10.510.10">
    <property type="entry name" value="Transferase(Phosphotransferase) domain 1"/>
    <property type="match status" value="1"/>
</dbReference>
<dbReference type="AlphaFoldDB" id="A0A7R9GEZ2"/>
<dbReference type="GO" id="GO:0051897">
    <property type="term" value="P:positive regulation of phosphatidylinositol 3-kinase/protein kinase B signal transduction"/>
    <property type="evidence" value="ECO:0007669"/>
    <property type="project" value="TreeGrafter"/>
</dbReference>
<name>A0A7R9GEZ2_9CRUS</name>
<evidence type="ECO:0000256" key="12">
    <source>
        <dbReference type="SAM" id="SignalP"/>
    </source>
</evidence>
<feature type="signal peptide" evidence="12">
    <location>
        <begin position="1"/>
        <end position="22"/>
    </location>
</feature>
<keyword evidence="16" id="KW-1185">Reference proteome</keyword>
<dbReference type="PANTHER" id="PTHR24416">
    <property type="entry name" value="TYROSINE-PROTEIN KINASE RECEPTOR"/>
    <property type="match status" value="1"/>
</dbReference>
<dbReference type="GO" id="GO:0010976">
    <property type="term" value="P:positive regulation of neuron projection development"/>
    <property type="evidence" value="ECO:0007669"/>
    <property type="project" value="TreeGrafter"/>
</dbReference>
<comment type="subcellular location">
    <subcellularLocation>
        <location evidence="1">Cell membrane</location>
        <topology evidence="1">Single-pass membrane protein</topology>
    </subcellularLocation>
</comment>
<protein>
    <submittedName>
        <fullName evidence="15">Uncharacterized protein</fullName>
    </submittedName>
</protein>
<dbReference type="InterPro" id="IPR000719">
    <property type="entry name" value="Prot_kinase_dom"/>
</dbReference>
<dbReference type="OrthoDB" id="9943809at2759"/>
<evidence type="ECO:0000259" key="14">
    <source>
        <dbReference type="PROSITE" id="PS50814"/>
    </source>
</evidence>
<dbReference type="PRINTS" id="PR00109">
    <property type="entry name" value="TYRKINASE"/>
</dbReference>
<evidence type="ECO:0000256" key="5">
    <source>
        <dbReference type="ARBA" id="ARBA00022840"/>
    </source>
</evidence>
<dbReference type="InterPro" id="IPR038677">
    <property type="entry name" value="WIF_sf"/>
</dbReference>
<keyword evidence="4" id="KW-0547">Nucleotide-binding</keyword>
<dbReference type="InterPro" id="IPR011009">
    <property type="entry name" value="Kinase-like_dom_sf"/>
</dbReference>
<evidence type="ECO:0000256" key="2">
    <source>
        <dbReference type="ARBA" id="ARBA00022692"/>
    </source>
</evidence>
<evidence type="ECO:0000256" key="9">
    <source>
        <dbReference type="ARBA" id="ARBA00023180"/>
    </source>
</evidence>
<accession>A0A7R9GEZ2</accession>
<dbReference type="EMBL" id="CAJPEX010001144">
    <property type="protein sequence ID" value="CAG0918340.1"/>
    <property type="molecule type" value="Genomic_DNA"/>
</dbReference>
<dbReference type="InterPro" id="IPR008266">
    <property type="entry name" value="Tyr_kinase_AS"/>
</dbReference>
<gene>
    <name evidence="15" type="ORF">NMOB1V02_LOCUS5899</name>
</gene>
<evidence type="ECO:0000259" key="13">
    <source>
        <dbReference type="PROSITE" id="PS50011"/>
    </source>
</evidence>
<dbReference type="GO" id="GO:0005886">
    <property type="term" value="C:plasma membrane"/>
    <property type="evidence" value="ECO:0007669"/>
    <property type="project" value="UniProtKB-SubCell"/>
</dbReference>
<dbReference type="SMART" id="SM00469">
    <property type="entry name" value="WIF"/>
    <property type="match status" value="1"/>
</dbReference>
<feature type="domain" description="WIF" evidence="14">
    <location>
        <begin position="28"/>
        <end position="190"/>
    </location>
</feature>
<dbReference type="InterPro" id="IPR003306">
    <property type="entry name" value="WIF"/>
</dbReference>
<keyword evidence="2 11" id="KW-0812">Transmembrane</keyword>
<dbReference type="Gene3D" id="2.60.40.2170">
    <property type="entry name" value="Wnt, WIF domain"/>
    <property type="match status" value="1"/>
</dbReference>
<proteinExistence type="predicted"/>
<keyword evidence="9" id="KW-0325">Glycoprotein</keyword>
<dbReference type="PROSITE" id="PS00109">
    <property type="entry name" value="PROTEIN_KINASE_TYR"/>
    <property type="match status" value="1"/>
</dbReference>
<dbReference type="SUPFAM" id="SSF56112">
    <property type="entry name" value="Protein kinase-like (PK-like)"/>
    <property type="match status" value="1"/>
</dbReference>
<dbReference type="Pfam" id="PF02019">
    <property type="entry name" value="WIF"/>
    <property type="match status" value="1"/>
</dbReference>
<dbReference type="GO" id="GO:0005524">
    <property type="term" value="F:ATP binding"/>
    <property type="evidence" value="ECO:0007669"/>
    <property type="project" value="UniProtKB-KW"/>
</dbReference>
<evidence type="ECO:0000256" key="8">
    <source>
        <dbReference type="ARBA" id="ARBA00023170"/>
    </source>
</evidence>
<evidence type="ECO:0000256" key="6">
    <source>
        <dbReference type="ARBA" id="ARBA00022989"/>
    </source>
</evidence>
<dbReference type="PROSITE" id="PS50814">
    <property type="entry name" value="WIF"/>
    <property type="match status" value="1"/>
</dbReference>
<dbReference type="GO" id="GO:0043235">
    <property type="term" value="C:receptor complex"/>
    <property type="evidence" value="ECO:0007669"/>
    <property type="project" value="TreeGrafter"/>
</dbReference>
<keyword evidence="8" id="KW-0675">Receptor</keyword>
<feature type="transmembrane region" description="Helical" evidence="11">
    <location>
        <begin position="239"/>
        <end position="263"/>
    </location>
</feature>
<sequence length="609" mass="65928">MRTWSTLLLLFLVFVNLRYDCAFGHLSLFIDQEETFKLLGLAAEIVYVRDGKVDSYPLSFEMPVPPEIPVLNFSWENRASVEVNYAIYVNVTSPEHQQLSAGTRVLLPPSLSIPNSGVVPHRRSEWSVNLECSGLETATVDVSIMVLASTQVSARALLAAVTTPATSTPNPRKPPSSDVLVVPLKRKKTCAVNPELRVINNKKTESQASLVSQELHQKPSAAETEEVEDPALLASPSDMFFIVAGSAVGAVFAAVCLGVAVYWTRTKYGTVARSSASVGASTTSTGVKYHTSAAMSEQRTVSPSLGSEERHLLMTPSDATSDTIQTDPAATCGFHLIVRVCEQECSTGRIVSGLLLVLSEEVRRPPRDVTVKQLTSPEQLQEAALLLRPDVPGGKRHAHLLAPLAILHHVPCVVYPYAGVNLKHHLHRLHANMSKMGMTTVVRLGAQLAEALHFLHSPAGGSLVHPDVAARNCFVDSAGCVLQLSDACLSRDLYPGDYEPHGIAGDLLPVRWMSPEALLHQGPVCDIWALGVTLWELCTLGREPFGGAGQVSLPDAVLAGLQLPQPPNCPDQLYAVMVQCWQLEPGNRPSPEAVETFLDDLLAQLHDYI</sequence>
<evidence type="ECO:0000256" key="7">
    <source>
        <dbReference type="ARBA" id="ARBA00023136"/>
    </source>
</evidence>
<dbReference type="Proteomes" id="UP000678499">
    <property type="component" value="Unassembled WGS sequence"/>
</dbReference>
<dbReference type="EMBL" id="OA883181">
    <property type="protein sequence ID" value="CAD7278188.1"/>
    <property type="molecule type" value="Genomic_DNA"/>
</dbReference>
<dbReference type="InterPro" id="IPR050122">
    <property type="entry name" value="RTK"/>
</dbReference>
<dbReference type="Pfam" id="PF07714">
    <property type="entry name" value="PK_Tyr_Ser-Thr"/>
    <property type="match status" value="1"/>
</dbReference>
<evidence type="ECO:0000256" key="1">
    <source>
        <dbReference type="ARBA" id="ARBA00004162"/>
    </source>
</evidence>
<reference evidence="15" key="1">
    <citation type="submission" date="2020-11" db="EMBL/GenBank/DDBJ databases">
        <authorList>
            <person name="Tran Van P."/>
        </authorList>
    </citation>
    <scope>NUCLEOTIDE SEQUENCE</scope>
</reference>
<evidence type="ECO:0000256" key="3">
    <source>
        <dbReference type="ARBA" id="ARBA00022729"/>
    </source>
</evidence>
<keyword evidence="7 11" id="KW-0472">Membrane</keyword>
<feature type="domain" description="Protein kinase" evidence="13">
    <location>
        <begin position="323"/>
        <end position="609"/>
    </location>
</feature>